<dbReference type="PANTHER" id="PTHR46066:SF2">
    <property type="entry name" value="CHITINASE DOMAIN-CONTAINING PROTEIN 1"/>
    <property type="match status" value="1"/>
</dbReference>
<keyword evidence="1" id="KW-0732">Signal</keyword>
<organism evidence="3 4">
    <name type="scientific">Formimonas warabiya</name>
    <dbReference type="NCBI Taxonomy" id="1761012"/>
    <lineage>
        <taxon>Bacteria</taxon>
        <taxon>Bacillati</taxon>
        <taxon>Bacillota</taxon>
        <taxon>Clostridia</taxon>
        <taxon>Eubacteriales</taxon>
        <taxon>Peptococcaceae</taxon>
        <taxon>Candidatus Formimonas</taxon>
    </lineage>
</organism>
<name>A0A3G1L082_FORW1</name>
<protein>
    <submittedName>
        <fullName evidence="3">Copper amine oxidase</fullName>
    </submittedName>
</protein>
<proteinExistence type="predicted"/>
<dbReference type="GO" id="GO:0005975">
    <property type="term" value="P:carbohydrate metabolic process"/>
    <property type="evidence" value="ECO:0007669"/>
    <property type="project" value="InterPro"/>
</dbReference>
<dbReference type="GO" id="GO:0008061">
    <property type="term" value="F:chitin binding"/>
    <property type="evidence" value="ECO:0007669"/>
    <property type="project" value="InterPro"/>
</dbReference>
<feature type="domain" description="GH18" evidence="2">
    <location>
        <begin position="145"/>
        <end position="412"/>
    </location>
</feature>
<evidence type="ECO:0000313" key="4">
    <source>
        <dbReference type="Proteomes" id="UP000323521"/>
    </source>
</evidence>
<dbReference type="KEGG" id="fwa:DCMF_28560"/>
<dbReference type="SUPFAM" id="SSF55383">
    <property type="entry name" value="Copper amine oxidase, domain N"/>
    <property type="match status" value="1"/>
</dbReference>
<accession>A0A3G1L082</accession>
<dbReference type="AlphaFoldDB" id="A0A3G1L082"/>
<feature type="signal peptide" evidence="1">
    <location>
        <begin position="1"/>
        <end position="23"/>
    </location>
</feature>
<dbReference type="InterPro" id="IPR036582">
    <property type="entry name" value="Mao_N_sf"/>
</dbReference>
<reference evidence="3 4" key="1">
    <citation type="submission" date="2016-10" db="EMBL/GenBank/DDBJ databases">
        <title>Complete Genome Sequence of Peptococcaceae strain DCMF.</title>
        <authorList>
            <person name="Edwards R.J."/>
            <person name="Holland S.I."/>
            <person name="Deshpande N.P."/>
            <person name="Wong Y.K."/>
            <person name="Ertan H."/>
            <person name="Manefield M."/>
            <person name="Russell T.L."/>
            <person name="Lee M.J."/>
        </authorList>
    </citation>
    <scope>NUCLEOTIDE SEQUENCE [LARGE SCALE GENOMIC DNA]</scope>
    <source>
        <strain evidence="3 4">DCMF</strain>
    </source>
</reference>
<dbReference type="InterPro" id="IPR012854">
    <property type="entry name" value="Cu_amine_oxidase-like_N"/>
</dbReference>
<evidence type="ECO:0000256" key="1">
    <source>
        <dbReference type="SAM" id="SignalP"/>
    </source>
</evidence>
<dbReference type="OrthoDB" id="9769314at2"/>
<dbReference type="SUPFAM" id="SSF51445">
    <property type="entry name" value="(Trans)glycosidases"/>
    <property type="match status" value="1"/>
</dbReference>
<dbReference type="EMBL" id="CP017634">
    <property type="protein sequence ID" value="ATW28183.1"/>
    <property type="molecule type" value="Genomic_DNA"/>
</dbReference>
<feature type="chain" id="PRO_5018305390" evidence="1">
    <location>
        <begin position="24"/>
        <end position="416"/>
    </location>
</feature>
<dbReference type="Pfam" id="PF07833">
    <property type="entry name" value="Cu_amine_oxidN1"/>
    <property type="match status" value="1"/>
</dbReference>
<dbReference type="Pfam" id="PF00704">
    <property type="entry name" value="Glyco_hydro_18"/>
    <property type="match status" value="1"/>
</dbReference>
<dbReference type="SMART" id="SM00636">
    <property type="entry name" value="Glyco_18"/>
    <property type="match status" value="1"/>
</dbReference>
<evidence type="ECO:0000313" key="3">
    <source>
        <dbReference type="EMBL" id="ATW28183.1"/>
    </source>
</evidence>
<evidence type="ECO:0000259" key="2">
    <source>
        <dbReference type="PROSITE" id="PS51910"/>
    </source>
</evidence>
<keyword evidence="4" id="KW-1185">Reference proteome</keyword>
<dbReference type="Gene3D" id="3.30.457.10">
    <property type="entry name" value="Copper amine oxidase-like, N-terminal domain"/>
    <property type="match status" value="1"/>
</dbReference>
<dbReference type="InterPro" id="IPR017853">
    <property type="entry name" value="GH"/>
</dbReference>
<sequence length="416" mass="45619">MKAFVSLLTCVVLVCFFALPAFAQEREITVRIDGLAVPLDTPPLLDNGRTLIPFRAITEALNIPVVWDEATRTITATDGVVNVMLQIGSTTAYRNDVPISLDALPQIIEGRTLIPLRFFGEAYNCQVVWDSAKGEVRITSPSQKMAVFGFYALGDSRTSSWEDLFAQPYPAKGTGNTDLVSDLALGWYSLDREGTLLTKSTTGWQQPDGWEDVLEAAREYGMSTEMVVHLTDSDSTISDLLADETAMEEAVQSIGEEAELYQGVNLDFEGLGYRDEGEQLEEVQDRFTAFVSLLSQQLHATGHSLTLTLHAPNSAYKGYDYQALGTLADQIIIMAYDYGTQPEPVSLVQQAVEMAASSVPPQKLFLGISAPSESGESITTKVAIAKRYHLGGIALWRLGLVTDDMWQSLRLSIQPK</sequence>
<dbReference type="PROSITE" id="PS51910">
    <property type="entry name" value="GH18_2"/>
    <property type="match status" value="1"/>
</dbReference>
<dbReference type="PANTHER" id="PTHR46066">
    <property type="entry name" value="CHITINASE DOMAIN-CONTAINING PROTEIN 1 FAMILY MEMBER"/>
    <property type="match status" value="1"/>
</dbReference>
<gene>
    <name evidence="3" type="ORF">DCMF_28560</name>
</gene>
<dbReference type="Proteomes" id="UP000323521">
    <property type="component" value="Chromosome"/>
</dbReference>
<dbReference type="RefSeq" id="WP_148137595.1">
    <property type="nucleotide sequence ID" value="NZ_CP017634.1"/>
</dbReference>
<dbReference type="Gene3D" id="3.20.20.80">
    <property type="entry name" value="Glycosidases"/>
    <property type="match status" value="1"/>
</dbReference>
<dbReference type="InterPro" id="IPR001223">
    <property type="entry name" value="Glyco_hydro18_cat"/>
</dbReference>
<dbReference type="InterPro" id="IPR011583">
    <property type="entry name" value="Chitinase_II/V-like_cat"/>
</dbReference>